<gene>
    <name evidence="1" type="ORF">IW261DRAFT_1508615</name>
</gene>
<organism evidence="1 2">
    <name type="scientific">Armillaria novae-zelandiae</name>
    <dbReference type="NCBI Taxonomy" id="153914"/>
    <lineage>
        <taxon>Eukaryota</taxon>
        <taxon>Fungi</taxon>
        <taxon>Dikarya</taxon>
        <taxon>Basidiomycota</taxon>
        <taxon>Agaricomycotina</taxon>
        <taxon>Agaricomycetes</taxon>
        <taxon>Agaricomycetidae</taxon>
        <taxon>Agaricales</taxon>
        <taxon>Marasmiineae</taxon>
        <taxon>Physalacriaceae</taxon>
        <taxon>Armillaria</taxon>
    </lineage>
</organism>
<proteinExistence type="predicted"/>
<comment type="caution">
    <text evidence="1">The sequence shown here is derived from an EMBL/GenBank/DDBJ whole genome shotgun (WGS) entry which is preliminary data.</text>
</comment>
<dbReference type="EMBL" id="JAUEPR010000042">
    <property type="protein sequence ID" value="KAK0472237.1"/>
    <property type="molecule type" value="Genomic_DNA"/>
</dbReference>
<accession>A0AA39NUR8</accession>
<protein>
    <recommendedName>
        <fullName evidence="3">F-box domain-containing protein</fullName>
    </recommendedName>
</protein>
<sequence length="514" mass="58129">MSSDTITASKDRSAPITKLPNELLLKIFALGTYSSGETSFSFLVSTICQSWRSLAIGEPCLWTNLTLALTGPVEPPPIPIDSPFPVSLVFPREATIVERSAHRDIDIYIDYEDPEDEDEERYSLTEDHLLLLSHFLADHAAHRIRSFRVTTLDWAEIHQLCTNLHGIAMPRLETCSLTALCSEFRVAMHVYEEFSDPVSLLEYAQDYDTLPVTSQDLSTCSSLLYPALKEVCWSGLPTDWGRFCASNLRELYLENQPLEERPSMENLRGIIFNSKDTLECLELTYVIGVNEELGDAPPSESRLALPYLKQLKLVYIYPREVQQILRTFDFPALRTLTINSNNEDGDSRAVLVDILKYVRVEELLDLRLIGISLPPANFRERELKGFEEDSLPPVLQFVRRLTCGNLYKLLLECCCLDFLKFMNYRHESRGGKVNLSGLRAMIVKVCTEEASVGVVSFVRDRLELGTVDGVYAGPVLEHMLINVKPNVQEEALSLGELKLAKKGGFIFRNAVIMY</sequence>
<evidence type="ECO:0000313" key="2">
    <source>
        <dbReference type="Proteomes" id="UP001175227"/>
    </source>
</evidence>
<evidence type="ECO:0000313" key="1">
    <source>
        <dbReference type="EMBL" id="KAK0472237.1"/>
    </source>
</evidence>
<dbReference type="Proteomes" id="UP001175227">
    <property type="component" value="Unassembled WGS sequence"/>
</dbReference>
<name>A0AA39NUR8_9AGAR</name>
<reference evidence="1" key="1">
    <citation type="submission" date="2023-06" db="EMBL/GenBank/DDBJ databases">
        <authorList>
            <consortium name="Lawrence Berkeley National Laboratory"/>
            <person name="Ahrendt S."/>
            <person name="Sahu N."/>
            <person name="Indic B."/>
            <person name="Wong-Bajracharya J."/>
            <person name="Merenyi Z."/>
            <person name="Ke H.-M."/>
            <person name="Monk M."/>
            <person name="Kocsube S."/>
            <person name="Drula E."/>
            <person name="Lipzen A."/>
            <person name="Balint B."/>
            <person name="Henrissat B."/>
            <person name="Andreopoulos B."/>
            <person name="Martin F.M."/>
            <person name="Harder C.B."/>
            <person name="Rigling D."/>
            <person name="Ford K.L."/>
            <person name="Foster G.D."/>
            <person name="Pangilinan J."/>
            <person name="Papanicolaou A."/>
            <person name="Barry K."/>
            <person name="LaButti K."/>
            <person name="Viragh M."/>
            <person name="Koriabine M."/>
            <person name="Yan M."/>
            <person name="Riley R."/>
            <person name="Champramary S."/>
            <person name="Plett K.L."/>
            <person name="Tsai I.J."/>
            <person name="Slot J."/>
            <person name="Sipos G."/>
            <person name="Plett J."/>
            <person name="Nagy L.G."/>
            <person name="Grigoriev I.V."/>
        </authorList>
    </citation>
    <scope>NUCLEOTIDE SEQUENCE</scope>
    <source>
        <strain evidence="1">ICMP 16352</strain>
    </source>
</reference>
<dbReference type="AlphaFoldDB" id="A0AA39NUR8"/>
<evidence type="ECO:0008006" key="3">
    <source>
        <dbReference type="Google" id="ProtNLM"/>
    </source>
</evidence>
<dbReference type="Gene3D" id="1.20.1280.50">
    <property type="match status" value="1"/>
</dbReference>
<keyword evidence="2" id="KW-1185">Reference proteome</keyword>